<dbReference type="Proteomes" id="UP000187344">
    <property type="component" value="Unassembled WGS sequence"/>
</dbReference>
<dbReference type="RefSeq" id="WP_075869366.1">
    <property type="nucleotide sequence ID" value="NZ_CALYQA010000002.1"/>
</dbReference>
<dbReference type="Pfam" id="PF00213">
    <property type="entry name" value="OSCP"/>
    <property type="match status" value="1"/>
</dbReference>
<dbReference type="OrthoDB" id="9796185at2"/>
<dbReference type="SUPFAM" id="SSF47928">
    <property type="entry name" value="N-terminal domain of the delta subunit of the F1F0-ATP synthase"/>
    <property type="match status" value="1"/>
</dbReference>
<dbReference type="Gene3D" id="1.10.520.20">
    <property type="entry name" value="N-terminal domain of the delta subunit of the F1F0-ATP synthase"/>
    <property type="match status" value="1"/>
</dbReference>
<dbReference type="PANTHER" id="PTHR11910">
    <property type="entry name" value="ATP SYNTHASE DELTA CHAIN"/>
    <property type="match status" value="1"/>
</dbReference>
<evidence type="ECO:0000256" key="4">
    <source>
        <dbReference type="ARBA" id="ARBA00023065"/>
    </source>
</evidence>
<comment type="function">
    <text evidence="8">F(1)F(0) ATP synthase produces ATP from ADP in the presence of a proton or sodium gradient. F-type ATPases consist of two structural domains, F(1) containing the extramembraneous catalytic core and F(0) containing the membrane proton channel, linked together by a central stalk and a peripheral stalk. During catalysis, ATP synthesis in the catalytic domain of F(1) is coupled via a rotary mechanism of the central stalk subunits to proton translocation.</text>
</comment>
<dbReference type="HAMAP" id="MF_01416">
    <property type="entry name" value="ATP_synth_delta_bact"/>
    <property type="match status" value="1"/>
</dbReference>
<dbReference type="InterPro" id="IPR026015">
    <property type="entry name" value="ATP_synth_OSCP/delta_N_sf"/>
</dbReference>
<dbReference type="AlphaFoldDB" id="A0A1R0FB43"/>
<reference evidence="9 10" key="1">
    <citation type="submission" date="2016-12" db="EMBL/GenBank/DDBJ databases">
        <title>Comparative genomics of Bartonella apis.</title>
        <authorList>
            <person name="Engel P."/>
        </authorList>
    </citation>
    <scope>NUCLEOTIDE SEQUENCE [LARGE SCALE GENOMIC DNA]</scope>
    <source>
        <strain evidence="9 10">PEB0149</strain>
    </source>
</reference>
<comment type="subcellular location">
    <subcellularLocation>
        <location evidence="8">Cell membrane</location>
        <topology evidence="8">Peripheral membrane protein</topology>
    </subcellularLocation>
    <subcellularLocation>
        <location evidence="1">Membrane</location>
    </subcellularLocation>
</comment>
<name>A0A1R0FB43_9HYPH</name>
<evidence type="ECO:0000313" key="9">
    <source>
        <dbReference type="EMBL" id="OLY44211.1"/>
    </source>
</evidence>
<keyword evidence="2 8" id="KW-0813">Transport</keyword>
<dbReference type="NCBIfam" id="NF004406">
    <property type="entry name" value="PRK05758.3-2"/>
    <property type="match status" value="1"/>
</dbReference>
<dbReference type="GO" id="GO:0045259">
    <property type="term" value="C:proton-transporting ATP synthase complex"/>
    <property type="evidence" value="ECO:0007669"/>
    <property type="project" value="UniProtKB-KW"/>
</dbReference>
<keyword evidence="8" id="KW-1003">Cell membrane</keyword>
<gene>
    <name evidence="8" type="primary">atpH</name>
    <name evidence="9" type="ORF">PEB0149_016780</name>
</gene>
<keyword evidence="7 8" id="KW-0066">ATP synthesis</keyword>
<evidence type="ECO:0000256" key="6">
    <source>
        <dbReference type="ARBA" id="ARBA00023196"/>
    </source>
</evidence>
<evidence type="ECO:0000256" key="5">
    <source>
        <dbReference type="ARBA" id="ARBA00023136"/>
    </source>
</evidence>
<dbReference type="InterPro" id="IPR020781">
    <property type="entry name" value="ATPase_OSCP/d_CS"/>
</dbReference>
<dbReference type="GO" id="GO:0005886">
    <property type="term" value="C:plasma membrane"/>
    <property type="evidence" value="ECO:0007669"/>
    <property type="project" value="UniProtKB-SubCell"/>
</dbReference>
<dbReference type="InterPro" id="IPR000711">
    <property type="entry name" value="ATPase_OSCP/dsu"/>
</dbReference>
<proteinExistence type="inferred from homology"/>
<evidence type="ECO:0000256" key="1">
    <source>
        <dbReference type="ARBA" id="ARBA00004370"/>
    </source>
</evidence>
<keyword evidence="3 8" id="KW-0375">Hydrogen ion transport</keyword>
<dbReference type="NCBIfam" id="TIGR01145">
    <property type="entry name" value="ATP_synt_delta"/>
    <property type="match status" value="1"/>
</dbReference>
<sequence length="191" mass="20317">MSKSSSLTSAVAERYATSLFDLAHESKCVDAVEKELSSCLSSIESNSDLKRLVFSPVFSSVEQEKAVAALCKEAGMGKNTASRYVANFLCVVASNRRLFLLPAIVSAFRGLAAKFRGEISAEVVSAQKLTSAQEKELKATLKAVAGKDVSLRTTVNPDILGGLIVRLGSRQIDTSLSSKLSSLKLALKEVG</sequence>
<evidence type="ECO:0000256" key="3">
    <source>
        <dbReference type="ARBA" id="ARBA00022781"/>
    </source>
</evidence>
<evidence type="ECO:0000256" key="2">
    <source>
        <dbReference type="ARBA" id="ARBA00022448"/>
    </source>
</evidence>
<accession>A0A1R0FB43</accession>
<keyword evidence="10" id="KW-1185">Reference proteome</keyword>
<evidence type="ECO:0000313" key="10">
    <source>
        <dbReference type="Proteomes" id="UP000187344"/>
    </source>
</evidence>
<comment type="caution">
    <text evidence="9">The sequence shown here is derived from an EMBL/GenBank/DDBJ whole genome shotgun (WGS) entry which is preliminary data.</text>
</comment>
<comment type="function">
    <text evidence="8">This protein is part of the stalk that links CF(0) to CF(1). It either transmits conformational changes from CF(0) to CF(1) or is implicated in proton conduction.</text>
</comment>
<dbReference type="PROSITE" id="PS00389">
    <property type="entry name" value="ATPASE_DELTA"/>
    <property type="match status" value="1"/>
</dbReference>
<dbReference type="EMBL" id="LXYT01000001">
    <property type="protein sequence ID" value="OLY44211.1"/>
    <property type="molecule type" value="Genomic_DNA"/>
</dbReference>
<evidence type="ECO:0000256" key="7">
    <source>
        <dbReference type="ARBA" id="ARBA00023310"/>
    </source>
</evidence>
<keyword evidence="5 8" id="KW-0472">Membrane</keyword>
<keyword evidence="4 8" id="KW-0406">Ion transport</keyword>
<dbReference type="GO" id="GO:0046933">
    <property type="term" value="F:proton-transporting ATP synthase activity, rotational mechanism"/>
    <property type="evidence" value="ECO:0007669"/>
    <property type="project" value="UniProtKB-UniRule"/>
</dbReference>
<comment type="similarity">
    <text evidence="8">Belongs to the ATPase delta chain family.</text>
</comment>
<protein>
    <recommendedName>
        <fullName evidence="8">ATP synthase subunit delta</fullName>
    </recommendedName>
    <alternativeName>
        <fullName evidence="8">ATP synthase F(1) sector subunit delta</fullName>
    </alternativeName>
    <alternativeName>
        <fullName evidence="8">F-type ATPase subunit delta</fullName>
        <shortName evidence="8">F-ATPase subunit delta</shortName>
    </alternativeName>
</protein>
<evidence type="ECO:0000256" key="8">
    <source>
        <dbReference type="HAMAP-Rule" id="MF_01416"/>
    </source>
</evidence>
<dbReference type="PRINTS" id="PR00125">
    <property type="entry name" value="ATPASEDELTA"/>
</dbReference>
<organism evidence="9 10">
    <name type="scientific">Bartonella apis</name>
    <dbReference type="NCBI Taxonomy" id="1686310"/>
    <lineage>
        <taxon>Bacteria</taxon>
        <taxon>Pseudomonadati</taxon>
        <taxon>Pseudomonadota</taxon>
        <taxon>Alphaproteobacteria</taxon>
        <taxon>Hyphomicrobiales</taxon>
        <taxon>Bartonellaceae</taxon>
        <taxon>Bartonella</taxon>
    </lineage>
</organism>
<keyword evidence="6 8" id="KW-0139">CF(1)</keyword>